<evidence type="ECO:0000256" key="1">
    <source>
        <dbReference type="SAM" id="MobiDB-lite"/>
    </source>
</evidence>
<dbReference type="STRING" id="84645.A0A498MDR1"/>
<dbReference type="EMBL" id="QBIY01012673">
    <property type="protein sequence ID" value="RXN19338.1"/>
    <property type="molecule type" value="Genomic_DNA"/>
</dbReference>
<feature type="region of interest" description="Disordered" evidence="1">
    <location>
        <begin position="1"/>
        <end position="51"/>
    </location>
</feature>
<keyword evidence="3" id="KW-1185">Reference proteome</keyword>
<dbReference type="PANTHER" id="PTHR33205">
    <property type="entry name" value="TRANSMEMBRANE PROTEIN"/>
    <property type="match status" value="1"/>
</dbReference>
<accession>A0A498MDR1</accession>
<dbReference type="Proteomes" id="UP000290572">
    <property type="component" value="Unassembled WGS sequence"/>
</dbReference>
<evidence type="ECO:0000313" key="2">
    <source>
        <dbReference type="EMBL" id="RXN19338.1"/>
    </source>
</evidence>
<protein>
    <submittedName>
        <fullName evidence="2">Basic proline-rich</fullName>
    </submittedName>
</protein>
<comment type="caution">
    <text evidence="2">The sequence shown here is derived from an EMBL/GenBank/DDBJ whole genome shotgun (WGS) entry which is preliminary data.</text>
</comment>
<organism evidence="2 3">
    <name type="scientific">Labeo rohita</name>
    <name type="common">Indian major carp</name>
    <name type="synonym">Cyprinus rohita</name>
    <dbReference type="NCBI Taxonomy" id="84645"/>
    <lineage>
        <taxon>Eukaryota</taxon>
        <taxon>Metazoa</taxon>
        <taxon>Chordata</taxon>
        <taxon>Craniata</taxon>
        <taxon>Vertebrata</taxon>
        <taxon>Euteleostomi</taxon>
        <taxon>Actinopterygii</taxon>
        <taxon>Neopterygii</taxon>
        <taxon>Teleostei</taxon>
        <taxon>Ostariophysi</taxon>
        <taxon>Cypriniformes</taxon>
        <taxon>Cyprinidae</taxon>
        <taxon>Labeoninae</taxon>
        <taxon>Labeonini</taxon>
        <taxon>Labeo</taxon>
    </lineage>
</organism>
<dbReference type="AlphaFoldDB" id="A0A498MDR1"/>
<gene>
    <name evidence="2" type="ORF">ROHU_025792</name>
</gene>
<sequence length="149" mass="15929">MTLPGRTGAGRGAPPRKKCARRSPRRRPGGGPDRGDPRARPGRPQPPVLFNFPSRYLSTIVLVPVFSLRWSLPPALGCIPKQPDSEKNRTPAGRGPLPASHLPRAKPPSEGLGPPARAERSGLPYATFPSPRARSGDSALGSSLFALRY</sequence>
<evidence type="ECO:0000313" key="3">
    <source>
        <dbReference type="Proteomes" id="UP000290572"/>
    </source>
</evidence>
<proteinExistence type="predicted"/>
<dbReference type="PANTHER" id="PTHR33205:SF1">
    <property type="entry name" value="TRANSMEMBRANE PROTEIN"/>
    <property type="match status" value="1"/>
</dbReference>
<feature type="compositionally biased region" description="Basic residues" evidence="1">
    <location>
        <begin position="14"/>
        <end position="28"/>
    </location>
</feature>
<reference evidence="2 3" key="1">
    <citation type="submission" date="2018-03" db="EMBL/GenBank/DDBJ databases">
        <title>Draft genome sequence of Rohu Carp (Labeo rohita).</title>
        <authorList>
            <person name="Das P."/>
            <person name="Kushwaha B."/>
            <person name="Joshi C.G."/>
            <person name="Kumar D."/>
            <person name="Nagpure N.S."/>
            <person name="Sahoo L."/>
            <person name="Das S.P."/>
            <person name="Bit A."/>
            <person name="Patnaik S."/>
            <person name="Meher P.K."/>
            <person name="Jayasankar P."/>
            <person name="Koringa P.G."/>
            <person name="Patel N.V."/>
            <person name="Hinsu A.T."/>
            <person name="Kumar R."/>
            <person name="Pandey M."/>
            <person name="Agarwal S."/>
            <person name="Srivastava S."/>
            <person name="Singh M."/>
            <person name="Iquebal M.A."/>
            <person name="Jaiswal S."/>
            <person name="Angadi U.B."/>
            <person name="Kumar N."/>
            <person name="Raza M."/>
            <person name="Shah T.M."/>
            <person name="Rai A."/>
            <person name="Jena J.K."/>
        </authorList>
    </citation>
    <scope>NUCLEOTIDE SEQUENCE [LARGE SCALE GENOMIC DNA]</scope>
    <source>
        <strain evidence="2">DASCIFA01</strain>
        <tissue evidence="2">Testis</tissue>
    </source>
</reference>
<name>A0A498MDR1_LABRO</name>
<feature type="region of interest" description="Disordered" evidence="1">
    <location>
        <begin position="77"/>
        <end position="141"/>
    </location>
</feature>